<organism evidence="1 2">
    <name type="scientific">Paramecium sonneborni</name>
    <dbReference type="NCBI Taxonomy" id="65129"/>
    <lineage>
        <taxon>Eukaryota</taxon>
        <taxon>Sar</taxon>
        <taxon>Alveolata</taxon>
        <taxon>Ciliophora</taxon>
        <taxon>Intramacronucleata</taxon>
        <taxon>Oligohymenophorea</taxon>
        <taxon>Peniculida</taxon>
        <taxon>Parameciidae</taxon>
        <taxon>Paramecium</taxon>
    </lineage>
</organism>
<comment type="caution">
    <text evidence="1">The sequence shown here is derived from an EMBL/GenBank/DDBJ whole genome shotgun (WGS) entry which is preliminary data.</text>
</comment>
<evidence type="ECO:0000313" key="2">
    <source>
        <dbReference type="Proteomes" id="UP000692954"/>
    </source>
</evidence>
<evidence type="ECO:0000313" key="1">
    <source>
        <dbReference type="EMBL" id="CAD8121864.1"/>
    </source>
</evidence>
<reference evidence="1" key="1">
    <citation type="submission" date="2021-01" db="EMBL/GenBank/DDBJ databases">
        <authorList>
            <consortium name="Genoscope - CEA"/>
            <person name="William W."/>
        </authorList>
    </citation>
    <scope>NUCLEOTIDE SEQUENCE</scope>
</reference>
<name>A0A8S1R3G2_9CILI</name>
<dbReference type="AlphaFoldDB" id="A0A8S1R3G2"/>
<accession>A0A8S1R3G2</accession>
<protein>
    <submittedName>
        <fullName evidence="1">Uncharacterized protein</fullName>
    </submittedName>
</protein>
<sequence>MGVFIRMVQVLKNLQLRQSIFVSIYKINISFQKIQVQLVITYPPLNSIQIIGYLQLNLLQQIRAALFLQFQQIFQIIHFQLQELLILQTISNYGIKFKLNQQESKWIFKLNLMKNLEVRQFQYYQFKVLFEQ</sequence>
<keyword evidence="2" id="KW-1185">Reference proteome</keyword>
<gene>
    <name evidence="1" type="ORF">PSON_ATCC_30995.1.T1350003</name>
</gene>
<dbReference type="Proteomes" id="UP000692954">
    <property type="component" value="Unassembled WGS sequence"/>
</dbReference>
<proteinExistence type="predicted"/>
<dbReference type="EMBL" id="CAJJDN010000135">
    <property type="protein sequence ID" value="CAD8121864.1"/>
    <property type="molecule type" value="Genomic_DNA"/>
</dbReference>